<gene>
    <name evidence="1" type="ORF">BJ322DRAFT_1025011</name>
</gene>
<evidence type="ECO:0000313" key="1">
    <source>
        <dbReference type="EMBL" id="KAF9778738.1"/>
    </source>
</evidence>
<keyword evidence="2" id="KW-1185">Reference proteome</keyword>
<proteinExistence type="predicted"/>
<accession>A0A9P6L169</accession>
<reference evidence="1" key="1">
    <citation type="journal article" date="2020" name="Nat. Commun.">
        <title>Large-scale genome sequencing of mycorrhizal fungi provides insights into the early evolution of symbiotic traits.</title>
        <authorList>
            <person name="Miyauchi S."/>
            <person name="Kiss E."/>
            <person name="Kuo A."/>
            <person name="Drula E."/>
            <person name="Kohler A."/>
            <person name="Sanchez-Garcia M."/>
            <person name="Morin E."/>
            <person name="Andreopoulos B."/>
            <person name="Barry K.W."/>
            <person name="Bonito G."/>
            <person name="Buee M."/>
            <person name="Carver A."/>
            <person name="Chen C."/>
            <person name="Cichocki N."/>
            <person name="Clum A."/>
            <person name="Culley D."/>
            <person name="Crous P.W."/>
            <person name="Fauchery L."/>
            <person name="Girlanda M."/>
            <person name="Hayes R.D."/>
            <person name="Keri Z."/>
            <person name="LaButti K."/>
            <person name="Lipzen A."/>
            <person name="Lombard V."/>
            <person name="Magnuson J."/>
            <person name="Maillard F."/>
            <person name="Murat C."/>
            <person name="Nolan M."/>
            <person name="Ohm R.A."/>
            <person name="Pangilinan J."/>
            <person name="Pereira M.F."/>
            <person name="Perotto S."/>
            <person name="Peter M."/>
            <person name="Pfister S."/>
            <person name="Riley R."/>
            <person name="Sitrit Y."/>
            <person name="Stielow J.B."/>
            <person name="Szollosi G."/>
            <person name="Zifcakova L."/>
            <person name="Stursova M."/>
            <person name="Spatafora J.W."/>
            <person name="Tedersoo L."/>
            <person name="Vaario L.M."/>
            <person name="Yamada A."/>
            <person name="Yan M."/>
            <person name="Wang P."/>
            <person name="Xu J."/>
            <person name="Bruns T."/>
            <person name="Baldrian P."/>
            <person name="Vilgalys R."/>
            <person name="Dunand C."/>
            <person name="Henrissat B."/>
            <person name="Grigoriev I.V."/>
            <person name="Hibbett D."/>
            <person name="Nagy L.G."/>
            <person name="Martin F.M."/>
        </authorList>
    </citation>
    <scope>NUCLEOTIDE SEQUENCE</scope>
    <source>
        <strain evidence="1">UH-Tt-Lm1</strain>
    </source>
</reference>
<comment type="caution">
    <text evidence="1">The sequence shown here is derived from an EMBL/GenBank/DDBJ whole genome shotgun (WGS) entry which is preliminary data.</text>
</comment>
<dbReference type="AlphaFoldDB" id="A0A9P6L169"/>
<sequence length="276" mass="31328">MQRFILSHEIAIYRACPAVQAVTVGGSVSVVAFAGIFTVVGTLDGKPVRHITWIFQYFTTVVLHRSRRPHCGELHSCFQFQRLLGRERSVSYIDFSSASADDGETLMRLRRKAKLRGLALRIRQQPFMLIHVKGDPRNFRQARNPPLVVNWGPDHRKGNLKAMKIALIAESPGTAWSILGTRWRDVKRHHVVRHHSHAPDETRQGKISVNVGYDLGYRRLEAGKMSSCEKGAVAVVPEVSDSQPGHRHVGETQINLRAWFEEEEENAEKSQKKRSR</sequence>
<name>A0A9P6L169_9AGAM</name>
<protein>
    <submittedName>
        <fullName evidence="1">Uncharacterized protein</fullName>
    </submittedName>
</protein>
<reference evidence="1" key="2">
    <citation type="submission" date="2020-11" db="EMBL/GenBank/DDBJ databases">
        <authorList>
            <consortium name="DOE Joint Genome Institute"/>
            <person name="Kuo A."/>
            <person name="Miyauchi S."/>
            <person name="Kiss E."/>
            <person name="Drula E."/>
            <person name="Kohler A."/>
            <person name="Sanchez-Garcia M."/>
            <person name="Andreopoulos B."/>
            <person name="Barry K.W."/>
            <person name="Bonito G."/>
            <person name="Buee M."/>
            <person name="Carver A."/>
            <person name="Chen C."/>
            <person name="Cichocki N."/>
            <person name="Clum A."/>
            <person name="Culley D."/>
            <person name="Crous P.W."/>
            <person name="Fauchery L."/>
            <person name="Girlanda M."/>
            <person name="Hayes R."/>
            <person name="Keri Z."/>
            <person name="Labutti K."/>
            <person name="Lipzen A."/>
            <person name="Lombard V."/>
            <person name="Magnuson J."/>
            <person name="Maillard F."/>
            <person name="Morin E."/>
            <person name="Murat C."/>
            <person name="Nolan M."/>
            <person name="Ohm R."/>
            <person name="Pangilinan J."/>
            <person name="Pereira M."/>
            <person name="Perotto S."/>
            <person name="Peter M."/>
            <person name="Riley R."/>
            <person name="Sitrit Y."/>
            <person name="Stielow B."/>
            <person name="Szollosi G."/>
            <person name="Zifcakova L."/>
            <person name="Stursova M."/>
            <person name="Spatafora J.W."/>
            <person name="Tedersoo L."/>
            <person name="Vaario L.-M."/>
            <person name="Yamada A."/>
            <person name="Yan M."/>
            <person name="Wang P."/>
            <person name="Xu J."/>
            <person name="Bruns T."/>
            <person name="Baldrian P."/>
            <person name="Vilgalys R."/>
            <person name="Henrissat B."/>
            <person name="Grigoriev I.V."/>
            <person name="Hibbett D."/>
            <person name="Nagy L.G."/>
            <person name="Martin F.M."/>
        </authorList>
    </citation>
    <scope>NUCLEOTIDE SEQUENCE</scope>
    <source>
        <strain evidence="1">UH-Tt-Lm1</strain>
    </source>
</reference>
<dbReference type="Proteomes" id="UP000736335">
    <property type="component" value="Unassembled WGS sequence"/>
</dbReference>
<organism evidence="1 2">
    <name type="scientific">Thelephora terrestris</name>
    <dbReference type="NCBI Taxonomy" id="56493"/>
    <lineage>
        <taxon>Eukaryota</taxon>
        <taxon>Fungi</taxon>
        <taxon>Dikarya</taxon>
        <taxon>Basidiomycota</taxon>
        <taxon>Agaricomycotina</taxon>
        <taxon>Agaricomycetes</taxon>
        <taxon>Thelephorales</taxon>
        <taxon>Thelephoraceae</taxon>
        <taxon>Thelephora</taxon>
    </lineage>
</organism>
<evidence type="ECO:0000313" key="2">
    <source>
        <dbReference type="Proteomes" id="UP000736335"/>
    </source>
</evidence>
<dbReference type="EMBL" id="WIUZ02000022">
    <property type="protein sequence ID" value="KAF9778738.1"/>
    <property type="molecule type" value="Genomic_DNA"/>
</dbReference>